<gene>
    <name evidence="1" type="ORF">ODALV1_LOCUS5667</name>
</gene>
<dbReference type="Proteomes" id="UP001642540">
    <property type="component" value="Unassembled WGS sequence"/>
</dbReference>
<comment type="caution">
    <text evidence="1">The sequence shown here is derived from an EMBL/GenBank/DDBJ whole genome shotgun (WGS) entry which is preliminary data.</text>
</comment>
<proteinExistence type="predicted"/>
<sequence>MVIIEPKDCPNWLYRFDEKNPPGPDEFFDNSFFYLLKNFGNPLTQIATLKHGMYFIQVSNSNPLLANRQAQNHVSLPILEMMDVIWQSHAVGVVNTPTKLILVLQQLPDKNVAKVETMHLGLCVDYIGRYKRVVERCDPAYNESCLTVAAFLRGQPQKTIEINLTTSNVAHYYQNEHCRPFFYVGKSKFDSTTLAYLTHFMSGRLNMEPIIMQIIVSNATLVNVHNMMIITTTYLPYLQYTYETHPIGGFALSVENNELHFITCAAAASKSTFLSLFGYISAFDASSWLAIWISAVVSLVVWRIVEKLENIQGLGPLMVYTVLLGQSSNHLNKARWLTGAWILTSIVISHNYQGENIERLTAPLSPKMIEDFSELLELNLTIYSATQLKETRLSQFVNGLPEGFSTEVLAGFYQFTLFGNVFLRKNLNISLELVYKKLFEVLYMPKNKTEATNLLKTGFYMNHLSTCGSNAFVGPLKRIHFFKQQLLERGIPNKRIATSKTPYADVTQTLFYHFDEKNQLTQEVPFHQNFLYLWTDYRNPLTTWRTMKHEMLFIQVSNSNSSLQVENQEPNLIPTFEMIDAVWQNGMFGIVNYPTKSIIVLQNTSKQHTAEVENIYLATCEELIGRYKRIVEMCGHKFDGSCLAIATFFLTSFITH</sequence>
<evidence type="ECO:0000313" key="2">
    <source>
        <dbReference type="Proteomes" id="UP001642540"/>
    </source>
</evidence>
<keyword evidence="2" id="KW-1185">Reference proteome</keyword>
<protein>
    <submittedName>
        <fullName evidence="1">Uncharacterized protein</fullName>
    </submittedName>
</protein>
<dbReference type="EMBL" id="CAXLJM020000017">
    <property type="protein sequence ID" value="CAL8084013.1"/>
    <property type="molecule type" value="Genomic_DNA"/>
</dbReference>
<evidence type="ECO:0000313" key="1">
    <source>
        <dbReference type="EMBL" id="CAL8084013.1"/>
    </source>
</evidence>
<name>A0ABP1Q3Y6_9HEXA</name>
<accession>A0ABP1Q3Y6</accession>
<reference evidence="1 2" key="1">
    <citation type="submission" date="2024-08" db="EMBL/GenBank/DDBJ databases">
        <authorList>
            <person name="Cucini C."/>
            <person name="Frati F."/>
        </authorList>
    </citation>
    <scope>NUCLEOTIDE SEQUENCE [LARGE SCALE GENOMIC DNA]</scope>
</reference>
<organism evidence="1 2">
    <name type="scientific">Orchesella dallaii</name>
    <dbReference type="NCBI Taxonomy" id="48710"/>
    <lineage>
        <taxon>Eukaryota</taxon>
        <taxon>Metazoa</taxon>
        <taxon>Ecdysozoa</taxon>
        <taxon>Arthropoda</taxon>
        <taxon>Hexapoda</taxon>
        <taxon>Collembola</taxon>
        <taxon>Entomobryomorpha</taxon>
        <taxon>Entomobryoidea</taxon>
        <taxon>Orchesellidae</taxon>
        <taxon>Orchesellinae</taxon>
        <taxon>Orchesella</taxon>
    </lineage>
</organism>